<protein>
    <submittedName>
        <fullName evidence="6">LysR family transcriptional regulator</fullName>
    </submittedName>
</protein>
<evidence type="ECO:0000256" key="3">
    <source>
        <dbReference type="ARBA" id="ARBA00023125"/>
    </source>
</evidence>
<proteinExistence type="inferred from homology"/>
<evidence type="ECO:0000259" key="5">
    <source>
        <dbReference type="PROSITE" id="PS50931"/>
    </source>
</evidence>
<dbReference type="SUPFAM" id="SSF53850">
    <property type="entry name" value="Periplasmic binding protein-like II"/>
    <property type="match status" value="1"/>
</dbReference>
<keyword evidence="7" id="KW-1185">Reference proteome</keyword>
<evidence type="ECO:0000256" key="2">
    <source>
        <dbReference type="ARBA" id="ARBA00023015"/>
    </source>
</evidence>
<dbReference type="InterPro" id="IPR005119">
    <property type="entry name" value="LysR_subst-bd"/>
</dbReference>
<organism evidence="6 7">
    <name type="scientific">Tianweitania aestuarii</name>
    <dbReference type="NCBI Taxonomy" id="2814886"/>
    <lineage>
        <taxon>Bacteria</taxon>
        <taxon>Pseudomonadati</taxon>
        <taxon>Pseudomonadota</taxon>
        <taxon>Alphaproteobacteria</taxon>
        <taxon>Hyphomicrobiales</taxon>
        <taxon>Phyllobacteriaceae</taxon>
        <taxon>Tianweitania</taxon>
    </lineage>
</organism>
<accession>A0ABS5RYR3</accession>
<name>A0ABS5RYR3_9HYPH</name>
<dbReference type="Proteomes" id="UP001297272">
    <property type="component" value="Unassembled WGS sequence"/>
</dbReference>
<comment type="similarity">
    <text evidence="1">Belongs to the LysR transcriptional regulatory family.</text>
</comment>
<keyword evidence="4" id="KW-0804">Transcription</keyword>
<keyword evidence="3" id="KW-0238">DNA-binding</keyword>
<dbReference type="InterPro" id="IPR036388">
    <property type="entry name" value="WH-like_DNA-bd_sf"/>
</dbReference>
<evidence type="ECO:0000313" key="7">
    <source>
        <dbReference type="Proteomes" id="UP001297272"/>
    </source>
</evidence>
<dbReference type="InterPro" id="IPR000847">
    <property type="entry name" value="LysR_HTH_N"/>
</dbReference>
<dbReference type="InterPro" id="IPR050950">
    <property type="entry name" value="HTH-type_LysR_regulators"/>
</dbReference>
<dbReference type="Gene3D" id="1.10.10.10">
    <property type="entry name" value="Winged helix-like DNA-binding domain superfamily/Winged helix DNA-binding domain"/>
    <property type="match status" value="1"/>
</dbReference>
<evidence type="ECO:0000256" key="1">
    <source>
        <dbReference type="ARBA" id="ARBA00009437"/>
    </source>
</evidence>
<dbReference type="Pfam" id="PF03466">
    <property type="entry name" value="LysR_substrate"/>
    <property type="match status" value="1"/>
</dbReference>
<dbReference type="EMBL" id="JAFMNX010000004">
    <property type="protein sequence ID" value="MBS9722158.1"/>
    <property type="molecule type" value="Genomic_DNA"/>
</dbReference>
<feature type="domain" description="HTH lysR-type" evidence="5">
    <location>
        <begin position="22"/>
        <end position="79"/>
    </location>
</feature>
<dbReference type="PROSITE" id="PS50931">
    <property type="entry name" value="HTH_LYSR"/>
    <property type="match status" value="1"/>
</dbReference>
<evidence type="ECO:0000256" key="4">
    <source>
        <dbReference type="ARBA" id="ARBA00023163"/>
    </source>
</evidence>
<reference evidence="6 7" key="1">
    <citation type="submission" date="2021-03" db="EMBL/GenBank/DDBJ databases">
        <title>Tianweitania aestuarii sp. nov., isolated from a tidal flat.</title>
        <authorList>
            <person name="Park S."/>
            <person name="Yoon J.-H."/>
        </authorList>
    </citation>
    <scope>NUCLEOTIDE SEQUENCE [LARGE SCALE GENOMIC DNA]</scope>
    <source>
        <strain evidence="6 7">BSSL-BM11</strain>
    </source>
</reference>
<dbReference type="Gene3D" id="3.40.190.290">
    <property type="match status" value="1"/>
</dbReference>
<dbReference type="PANTHER" id="PTHR30419:SF8">
    <property type="entry name" value="NITROGEN ASSIMILATION TRANSCRIPTIONAL ACTIVATOR-RELATED"/>
    <property type="match status" value="1"/>
</dbReference>
<dbReference type="Pfam" id="PF00126">
    <property type="entry name" value="HTH_1"/>
    <property type="match status" value="1"/>
</dbReference>
<dbReference type="InterPro" id="IPR036390">
    <property type="entry name" value="WH_DNA-bd_sf"/>
</dbReference>
<comment type="caution">
    <text evidence="6">The sequence shown here is derived from an EMBL/GenBank/DDBJ whole genome shotgun (WGS) entry which is preliminary data.</text>
</comment>
<dbReference type="PANTHER" id="PTHR30419">
    <property type="entry name" value="HTH-TYPE TRANSCRIPTIONAL REGULATOR YBHD"/>
    <property type="match status" value="1"/>
</dbReference>
<sequence>MNTSATSTSPGSMRDRLIRRGLKLTHLRLLAVLSETGQIRAAATQLAMTQPAASRLLAELDTITGAKLYDRHPRGVVLTPFGLKLADWAGKIMRDLDAADREIGEMEAGRSGFVSIGSVTGPALDLVLPVLRQTRVTHPNIATNIFVDTSDKLADLLLSERLDFLVGRIPSDVDHGRFAARQIGPEPMSLIVRQDHPLIRTGSTALADYVDYDWVLQAPGGLLRTTVETYILSKGLPLPQRVFSTSSTLMTLAIISQSNAIAALSEAVADFFAKPDGLNARIATLPAAPDLAVSPYSLLRSRDRPLSPASQTIWDLVEDRLQASEDEAKLSGLQK</sequence>
<dbReference type="SUPFAM" id="SSF46785">
    <property type="entry name" value="Winged helix' DNA-binding domain"/>
    <property type="match status" value="1"/>
</dbReference>
<dbReference type="RefSeq" id="WP_213985802.1">
    <property type="nucleotide sequence ID" value="NZ_JAFMNX010000004.1"/>
</dbReference>
<keyword evidence="2" id="KW-0805">Transcription regulation</keyword>
<gene>
    <name evidence="6" type="ORF">JYU29_15800</name>
</gene>
<evidence type="ECO:0000313" key="6">
    <source>
        <dbReference type="EMBL" id="MBS9722158.1"/>
    </source>
</evidence>